<evidence type="ECO:0000313" key="2">
    <source>
        <dbReference type="Proteomes" id="UP001497744"/>
    </source>
</evidence>
<sequence length="114" mass="12772">MITAIRHIKPAKPLEEADDEVQHGVADLVLCDVRRQNAAASDLADSNRLLAILNSHRPTLRIIPNELLKSLGQLADKAITRTTRCQSLLNLPKFLTKRRIGILNFFKKLLNLLA</sequence>
<dbReference type="Proteomes" id="UP001497744">
    <property type="component" value="Unassembled WGS sequence"/>
</dbReference>
<proteinExistence type="predicted"/>
<evidence type="ECO:0000313" key="1">
    <source>
        <dbReference type="EMBL" id="GIX65932.1"/>
    </source>
</evidence>
<accession>A0AAV4M0B9</accession>
<organism evidence="1 2">
    <name type="scientific">Babesia caballi</name>
    <dbReference type="NCBI Taxonomy" id="5871"/>
    <lineage>
        <taxon>Eukaryota</taxon>
        <taxon>Sar</taxon>
        <taxon>Alveolata</taxon>
        <taxon>Apicomplexa</taxon>
        <taxon>Aconoidasida</taxon>
        <taxon>Piroplasmida</taxon>
        <taxon>Babesiidae</taxon>
        <taxon>Babesia</taxon>
    </lineage>
</organism>
<keyword evidence="2" id="KW-1185">Reference proteome</keyword>
<protein>
    <submittedName>
        <fullName evidence="1">Disease resistance protein RPP4-like isoform X1</fullName>
    </submittedName>
</protein>
<reference evidence="1 2" key="1">
    <citation type="submission" date="2021-06" db="EMBL/GenBank/DDBJ databases">
        <title>Genome sequence of Babesia caballi.</title>
        <authorList>
            <person name="Yamagishi J."/>
            <person name="Kidaka T."/>
            <person name="Ochi A."/>
        </authorList>
    </citation>
    <scope>NUCLEOTIDE SEQUENCE [LARGE SCALE GENOMIC DNA]</scope>
    <source>
        <strain evidence="1">USDA-D6B2</strain>
    </source>
</reference>
<dbReference type="GeneID" id="94197413"/>
<dbReference type="RefSeq" id="XP_067718001.1">
    <property type="nucleotide sequence ID" value="XM_067861900.1"/>
</dbReference>
<gene>
    <name evidence="1" type="ORF">BcabD6B2_53670</name>
</gene>
<comment type="caution">
    <text evidence="1">The sequence shown here is derived from an EMBL/GenBank/DDBJ whole genome shotgun (WGS) entry which is preliminary data.</text>
</comment>
<dbReference type="AlphaFoldDB" id="A0AAV4M0B9"/>
<dbReference type="EMBL" id="BPLF01000005">
    <property type="protein sequence ID" value="GIX65932.1"/>
    <property type="molecule type" value="Genomic_DNA"/>
</dbReference>
<name>A0AAV4M0B9_BABCB</name>